<comment type="caution">
    <text evidence="1">The sequence shown here is derived from an EMBL/GenBank/DDBJ whole genome shotgun (WGS) entry which is preliminary data.</text>
</comment>
<proteinExistence type="predicted"/>
<evidence type="ECO:0000313" key="4">
    <source>
        <dbReference type="Proteomes" id="UP000663870"/>
    </source>
</evidence>
<dbReference type="Proteomes" id="UP000663854">
    <property type="component" value="Unassembled WGS sequence"/>
</dbReference>
<gene>
    <name evidence="2" type="ORF">JXQ802_LOCUS36002</name>
    <name evidence="1" type="ORF">PYM288_LOCUS23214</name>
</gene>
<reference evidence="1" key="1">
    <citation type="submission" date="2021-02" db="EMBL/GenBank/DDBJ databases">
        <authorList>
            <person name="Nowell W R."/>
        </authorList>
    </citation>
    <scope>NUCLEOTIDE SEQUENCE</scope>
</reference>
<name>A0A814U7P5_9BILA</name>
<dbReference type="EMBL" id="CAJNOL010001817">
    <property type="protein sequence ID" value="CAF1423489.1"/>
    <property type="molecule type" value="Genomic_DNA"/>
</dbReference>
<evidence type="ECO:0000313" key="3">
    <source>
        <dbReference type="Proteomes" id="UP000663854"/>
    </source>
</evidence>
<organism evidence="1 3">
    <name type="scientific">Rotaria sordida</name>
    <dbReference type="NCBI Taxonomy" id="392033"/>
    <lineage>
        <taxon>Eukaryota</taxon>
        <taxon>Metazoa</taxon>
        <taxon>Spiralia</taxon>
        <taxon>Gnathifera</taxon>
        <taxon>Rotifera</taxon>
        <taxon>Eurotatoria</taxon>
        <taxon>Bdelloidea</taxon>
        <taxon>Philodinida</taxon>
        <taxon>Philodinidae</taxon>
        <taxon>Rotaria</taxon>
    </lineage>
</organism>
<dbReference type="Proteomes" id="UP000663870">
    <property type="component" value="Unassembled WGS sequence"/>
</dbReference>
<dbReference type="EMBL" id="CAJNOH010001056">
    <property type="protein sequence ID" value="CAF1169875.1"/>
    <property type="molecule type" value="Genomic_DNA"/>
</dbReference>
<keyword evidence="4" id="KW-1185">Reference proteome</keyword>
<accession>A0A814U7P5</accession>
<dbReference type="AlphaFoldDB" id="A0A814U7P5"/>
<evidence type="ECO:0000313" key="2">
    <source>
        <dbReference type="EMBL" id="CAF1423489.1"/>
    </source>
</evidence>
<evidence type="ECO:0000313" key="1">
    <source>
        <dbReference type="EMBL" id="CAF1169875.1"/>
    </source>
</evidence>
<sequence>MVFKDNVDDNNIDINFDPQSLIPLAGALLCDQTTCSILHFLNVVRAKLALRNSKRIRPSFVIIDFSAALLNAVLDAFNTENIHSHLRRCFNVLAGAMDAEQLRNITFSPAKSSINCYDSFDPEILPMKLESRPITKTVKFDDNLKENIDTSSDLKQAESIWSTLLKYSDNRTLFDEKSDKVVNHYSQQAETEDNIFNVLSPKRRHSSISNDSCKATPTLSKRVKTLSSVKSQNLSKHSVHTTKIGSISLPWPPYKIHDTVYMDKKYTTSSSEFRKLFEVDTTKCHIALRKLFKLIDTDG</sequence>
<protein>
    <submittedName>
        <fullName evidence="1">Uncharacterized protein</fullName>
    </submittedName>
</protein>